<dbReference type="PRINTS" id="PR00599">
    <property type="entry name" value="MAPEPTIDASE"/>
</dbReference>
<evidence type="ECO:0000256" key="2">
    <source>
        <dbReference type="ARBA" id="ARBA00022670"/>
    </source>
</evidence>
<keyword evidence="2" id="KW-0645">Protease</keyword>
<comment type="caution">
    <text evidence="7">The sequence shown here is derived from an EMBL/GenBank/DDBJ whole genome shotgun (WGS) entry which is preliminary data.</text>
</comment>
<proteinExistence type="predicted"/>
<evidence type="ECO:0000256" key="3">
    <source>
        <dbReference type="ARBA" id="ARBA00022723"/>
    </source>
</evidence>
<dbReference type="EMBL" id="VIIS01001409">
    <property type="protein sequence ID" value="KAF0298797.1"/>
    <property type="molecule type" value="Genomic_DNA"/>
</dbReference>
<protein>
    <submittedName>
        <fullName evidence="7">Methionine aminopeptidase 1D, mitochondrial</fullName>
    </submittedName>
</protein>
<gene>
    <name evidence="7" type="primary">METAP1D</name>
    <name evidence="7" type="ORF">FJT64_000426</name>
</gene>
<feature type="signal peptide" evidence="5">
    <location>
        <begin position="1"/>
        <end position="27"/>
    </location>
</feature>
<keyword evidence="5" id="KW-0732">Signal</keyword>
<keyword evidence="8" id="KW-1185">Reference proteome</keyword>
<keyword evidence="4" id="KW-0378">Hydrolase</keyword>
<dbReference type="Proteomes" id="UP000440578">
    <property type="component" value="Unassembled WGS sequence"/>
</dbReference>
<dbReference type="GO" id="GO:0006508">
    <property type="term" value="P:proteolysis"/>
    <property type="evidence" value="ECO:0007669"/>
    <property type="project" value="UniProtKB-KW"/>
</dbReference>
<dbReference type="OrthoDB" id="3209743at2759"/>
<dbReference type="Gene3D" id="3.90.230.10">
    <property type="entry name" value="Creatinase/methionine aminopeptidase superfamily"/>
    <property type="match status" value="1"/>
</dbReference>
<reference evidence="7 8" key="1">
    <citation type="submission" date="2019-07" db="EMBL/GenBank/DDBJ databases">
        <title>Draft genome assembly of a fouling barnacle, Amphibalanus amphitrite (Darwin, 1854): The first reference genome for Thecostraca.</title>
        <authorList>
            <person name="Kim W."/>
        </authorList>
    </citation>
    <scope>NUCLEOTIDE SEQUENCE [LARGE SCALE GENOMIC DNA]</scope>
    <source>
        <strain evidence="7">SNU_AA5</strain>
        <tissue evidence="7">Soma without cirri and trophi</tissue>
    </source>
</reference>
<name>A0A6A4VRG3_AMPAM</name>
<evidence type="ECO:0000256" key="5">
    <source>
        <dbReference type="SAM" id="SignalP"/>
    </source>
</evidence>
<evidence type="ECO:0000313" key="7">
    <source>
        <dbReference type="EMBL" id="KAF0298797.1"/>
    </source>
</evidence>
<evidence type="ECO:0000313" key="8">
    <source>
        <dbReference type="Proteomes" id="UP000440578"/>
    </source>
</evidence>
<sequence length="228" mass="25191">MFCSIQHHHFWCSLLIGSARLQPGVTTEEIDRLVHRLTVQHGAYPSPLNYRGFPKSVCTSVNNVACHGIPDDRPLEDGDIINIDVTVFLDGHNGDCSETYPVGQVDQQGLRLIDAARRCRDDAIAICRPGVPFSEIGHGIGRYFHGPPEIYHCWNSYPGTMQPGMTFTIEPVISQGSREIVLLEDGWTAISGDGSRSAQFEHTVLITEDGVEILTEHRPEDELAVEGS</sequence>
<organism evidence="7 8">
    <name type="scientific">Amphibalanus amphitrite</name>
    <name type="common">Striped barnacle</name>
    <name type="synonym">Balanus amphitrite</name>
    <dbReference type="NCBI Taxonomy" id="1232801"/>
    <lineage>
        <taxon>Eukaryota</taxon>
        <taxon>Metazoa</taxon>
        <taxon>Ecdysozoa</taxon>
        <taxon>Arthropoda</taxon>
        <taxon>Crustacea</taxon>
        <taxon>Multicrustacea</taxon>
        <taxon>Cirripedia</taxon>
        <taxon>Thoracica</taxon>
        <taxon>Thoracicalcarea</taxon>
        <taxon>Balanomorpha</taxon>
        <taxon>Balanoidea</taxon>
        <taxon>Balanidae</taxon>
        <taxon>Amphibalaninae</taxon>
        <taxon>Amphibalanus</taxon>
    </lineage>
</organism>
<accession>A0A6A4VRG3</accession>
<dbReference type="AlphaFoldDB" id="A0A6A4VRG3"/>
<dbReference type="Pfam" id="PF00557">
    <property type="entry name" value="Peptidase_M24"/>
    <property type="match status" value="1"/>
</dbReference>
<feature type="domain" description="Peptidase M24" evidence="6">
    <location>
        <begin position="20"/>
        <end position="137"/>
    </location>
</feature>
<dbReference type="InterPro" id="IPR036005">
    <property type="entry name" value="Creatinase/aminopeptidase-like"/>
</dbReference>
<dbReference type="InterPro" id="IPR001714">
    <property type="entry name" value="Pept_M24_MAP"/>
</dbReference>
<keyword evidence="3" id="KW-0479">Metal-binding</keyword>
<dbReference type="InterPro" id="IPR002467">
    <property type="entry name" value="Pept_M24A_MAP1"/>
</dbReference>
<dbReference type="CDD" id="cd01086">
    <property type="entry name" value="MetAP1"/>
    <property type="match status" value="1"/>
</dbReference>
<dbReference type="PANTHER" id="PTHR43330">
    <property type="entry name" value="METHIONINE AMINOPEPTIDASE"/>
    <property type="match status" value="1"/>
</dbReference>
<dbReference type="PANTHER" id="PTHR43330:SF8">
    <property type="entry name" value="METHIONINE AMINOPEPTIDASE 1D, MITOCHONDRIAL"/>
    <property type="match status" value="1"/>
</dbReference>
<keyword evidence="1 7" id="KW-0031">Aminopeptidase</keyword>
<dbReference type="GO" id="GO:0046872">
    <property type="term" value="F:metal ion binding"/>
    <property type="evidence" value="ECO:0007669"/>
    <property type="project" value="UniProtKB-KW"/>
</dbReference>
<dbReference type="InterPro" id="IPR000994">
    <property type="entry name" value="Pept_M24"/>
</dbReference>
<evidence type="ECO:0000259" key="6">
    <source>
        <dbReference type="Pfam" id="PF00557"/>
    </source>
</evidence>
<dbReference type="SUPFAM" id="SSF55920">
    <property type="entry name" value="Creatinase/aminopeptidase"/>
    <property type="match status" value="1"/>
</dbReference>
<evidence type="ECO:0000256" key="1">
    <source>
        <dbReference type="ARBA" id="ARBA00022438"/>
    </source>
</evidence>
<dbReference type="GO" id="GO:0070006">
    <property type="term" value="F:metalloaminopeptidase activity"/>
    <property type="evidence" value="ECO:0007669"/>
    <property type="project" value="InterPro"/>
</dbReference>
<evidence type="ECO:0000256" key="4">
    <source>
        <dbReference type="ARBA" id="ARBA00022801"/>
    </source>
</evidence>
<feature type="chain" id="PRO_5025562243" evidence="5">
    <location>
        <begin position="28"/>
        <end position="228"/>
    </location>
</feature>